<sequence>MRQTLGVTADKCPHAIAGPSPATDPAPTTPAGPAAVIPTPRHRLPVLGDLLSVDPAKPVQKEMRMAAELGPIFERKIVGQRLVVVSGVELVSEVNDESTWAKSLGQPIRKLRGIAEDGLFTAFNNEPNWAKAHNILAPGFSQSALRSYHGSMLRALDGLRSAWDSAAATGDPVDVSRDMNRLTLDVIGLAGFGYDFGSFTKSAGAEPAERPEDTGAEPAERPVSEDPFVTAMSRALAHINRTSNDLPFVRKLFGRKAAAQHEADIALMRSVVDDVIAERSRQPGGHDDLLDLMLGTVDPASGESLDPVNIRNQVLTFLVAGNETTAGTLGFALYYLAQHPEIAAAARAEIDAVAPGDGPLSFDQIGKLRYLRRVVDETLRLWPAAPGYFRKVRKDTMLGGRYPMPLGSWVFVLLPQLHRDPVWGNDTESFDPDRFLPDQVRKRPRDAYRPFGTGPRSCIGRQFALHEAVLTLAELLRRYEFTGDPTYTLDIQEAVTLKPRGFTLLVRSR</sequence>
<evidence type="ECO:0000313" key="6">
    <source>
        <dbReference type="EMBL" id="SEM00105.1"/>
    </source>
</evidence>
<feature type="compositionally biased region" description="Basic and acidic residues" evidence="5">
    <location>
        <begin position="207"/>
        <end position="224"/>
    </location>
</feature>
<protein>
    <submittedName>
        <fullName evidence="6">Unspecific monooxygenase</fullName>
    </submittedName>
</protein>
<evidence type="ECO:0000256" key="5">
    <source>
        <dbReference type="SAM" id="MobiDB-lite"/>
    </source>
</evidence>
<dbReference type="EMBL" id="FOAW01000019">
    <property type="protein sequence ID" value="SEM00105.1"/>
    <property type="molecule type" value="Genomic_DNA"/>
</dbReference>
<keyword evidence="4" id="KW-0560">Oxidoreductase</keyword>
<dbReference type="AlphaFoldDB" id="A0A1H7UTU2"/>
<evidence type="ECO:0000256" key="3">
    <source>
        <dbReference type="PIRSR" id="PIRSR602401-1"/>
    </source>
</evidence>
<dbReference type="PRINTS" id="PR00463">
    <property type="entry name" value="EP450I"/>
</dbReference>
<feature type="binding site" description="axial binding residue" evidence="3">
    <location>
        <position position="458"/>
    </location>
    <ligand>
        <name>heme</name>
        <dbReference type="ChEBI" id="CHEBI:30413"/>
    </ligand>
    <ligandPart>
        <name>Fe</name>
        <dbReference type="ChEBI" id="CHEBI:18248"/>
    </ligandPart>
</feature>
<dbReference type="SUPFAM" id="SSF48264">
    <property type="entry name" value="Cytochrome P450"/>
    <property type="match status" value="1"/>
</dbReference>
<dbReference type="InterPro" id="IPR002401">
    <property type="entry name" value="Cyt_P450_E_grp-I"/>
</dbReference>
<organism evidence="6 7">
    <name type="scientific">Rhodococcus maanshanensis</name>
    <dbReference type="NCBI Taxonomy" id="183556"/>
    <lineage>
        <taxon>Bacteria</taxon>
        <taxon>Bacillati</taxon>
        <taxon>Actinomycetota</taxon>
        <taxon>Actinomycetes</taxon>
        <taxon>Mycobacteriales</taxon>
        <taxon>Nocardiaceae</taxon>
        <taxon>Rhodococcus</taxon>
    </lineage>
</organism>
<evidence type="ECO:0000256" key="2">
    <source>
        <dbReference type="ARBA" id="ARBA00010617"/>
    </source>
</evidence>
<keyword evidence="3 4" id="KW-0479">Metal-binding</keyword>
<proteinExistence type="inferred from homology"/>
<dbReference type="PRINTS" id="PR00385">
    <property type="entry name" value="P450"/>
</dbReference>
<keyword evidence="4 6" id="KW-0503">Monooxygenase</keyword>
<dbReference type="InterPro" id="IPR017972">
    <property type="entry name" value="Cyt_P450_CS"/>
</dbReference>
<keyword evidence="7" id="KW-1185">Reference proteome</keyword>
<dbReference type="PANTHER" id="PTHR24305:SF166">
    <property type="entry name" value="CYTOCHROME P450 12A4, MITOCHONDRIAL-RELATED"/>
    <property type="match status" value="1"/>
</dbReference>
<reference evidence="7" key="1">
    <citation type="submission" date="2016-10" db="EMBL/GenBank/DDBJ databases">
        <authorList>
            <person name="Varghese N."/>
            <person name="Submissions S."/>
        </authorList>
    </citation>
    <scope>NUCLEOTIDE SEQUENCE [LARGE SCALE GENOMIC DNA]</scope>
    <source>
        <strain evidence="7">DSM 44675</strain>
    </source>
</reference>
<evidence type="ECO:0000256" key="1">
    <source>
        <dbReference type="ARBA" id="ARBA00001971"/>
    </source>
</evidence>
<dbReference type="Gene3D" id="1.10.630.10">
    <property type="entry name" value="Cytochrome P450"/>
    <property type="match status" value="1"/>
</dbReference>
<evidence type="ECO:0000313" key="7">
    <source>
        <dbReference type="Proteomes" id="UP000198677"/>
    </source>
</evidence>
<dbReference type="InterPro" id="IPR036396">
    <property type="entry name" value="Cyt_P450_sf"/>
</dbReference>
<dbReference type="InterPro" id="IPR050121">
    <property type="entry name" value="Cytochrome_P450_monoxygenase"/>
</dbReference>
<dbReference type="GO" id="GO:0004497">
    <property type="term" value="F:monooxygenase activity"/>
    <property type="evidence" value="ECO:0007669"/>
    <property type="project" value="UniProtKB-KW"/>
</dbReference>
<name>A0A1H7UTU2_9NOCA</name>
<comment type="similarity">
    <text evidence="2 4">Belongs to the cytochrome P450 family.</text>
</comment>
<comment type="cofactor">
    <cofactor evidence="1 3">
        <name>heme</name>
        <dbReference type="ChEBI" id="CHEBI:30413"/>
    </cofactor>
</comment>
<dbReference type="Pfam" id="PF00067">
    <property type="entry name" value="p450"/>
    <property type="match status" value="1"/>
</dbReference>
<dbReference type="RefSeq" id="WP_083576814.1">
    <property type="nucleotide sequence ID" value="NZ_FOAW01000019.1"/>
</dbReference>
<accession>A0A1H7UTU2</accession>
<evidence type="ECO:0000256" key="4">
    <source>
        <dbReference type="RuleBase" id="RU000461"/>
    </source>
</evidence>
<feature type="region of interest" description="Disordered" evidence="5">
    <location>
        <begin position="1"/>
        <end position="35"/>
    </location>
</feature>
<dbReference type="PANTHER" id="PTHR24305">
    <property type="entry name" value="CYTOCHROME P450"/>
    <property type="match status" value="1"/>
</dbReference>
<dbReference type="CDD" id="cd11068">
    <property type="entry name" value="CYP120A1"/>
    <property type="match status" value="1"/>
</dbReference>
<dbReference type="OrthoDB" id="7376058at2"/>
<dbReference type="GO" id="GO:0005506">
    <property type="term" value="F:iron ion binding"/>
    <property type="evidence" value="ECO:0007669"/>
    <property type="project" value="InterPro"/>
</dbReference>
<keyword evidence="3 4" id="KW-0408">Iron</keyword>
<dbReference type="GO" id="GO:0020037">
    <property type="term" value="F:heme binding"/>
    <property type="evidence" value="ECO:0007669"/>
    <property type="project" value="InterPro"/>
</dbReference>
<dbReference type="PROSITE" id="PS00086">
    <property type="entry name" value="CYTOCHROME_P450"/>
    <property type="match status" value="1"/>
</dbReference>
<dbReference type="GO" id="GO:0016705">
    <property type="term" value="F:oxidoreductase activity, acting on paired donors, with incorporation or reduction of molecular oxygen"/>
    <property type="evidence" value="ECO:0007669"/>
    <property type="project" value="InterPro"/>
</dbReference>
<dbReference type="InterPro" id="IPR001128">
    <property type="entry name" value="Cyt_P450"/>
</dbReference>
<gene>
    <name evidence="6" type="ORF">SAMN05444583_11940</name>
</gene>
<dbReference type="Proteomes" id="UP000198677">
    <property type="component" value="Unassembled WGS sequence"/>
</dbReference>
<keyword evidence="3 4" id="KW-0349">Heme</keyword>
<feature type="region of interest" description="Disordered" evidence="5">
    <location>
        <begin position="203"/>
        <end position="225"/>
    </location>
</feature>